<protein>
    <recommendedName>
        <fullName evidence="2">DUF5671 domain-containing protein</fullName>
    </recommendedName>
</protein>
<reference evidence="3 4" key="1">
    <citation type="submission" date="2016-10" db="EMBL/GenBank/DDBJ databases">
        <authorList>
            <person name="de Groot N.N."/>
        </authorList>
    </citation>
    <scope>NUCLEOTIDE SEQUENCE [LARGE SCALE GENOMIC DNA]</scope>
    <source>
        <strain evidence="3 4">DSM 8537</strain>
    </source>
</reference>
<sequence>MKPSDQLSEFVRHAMAQGGSRQQIAQALAQAGWSGPEIDEAIQGWEAAPGLPPVPRPRPYASAQEALLYGLLFLSLGMVAWHVCDLGMGMIDRLIPDPAEGWTYRGGSSVRWSIASLIGFAPLFLFLNRKVARMSRGDAGPRRSLVRKWFASLTLLVASLVFLGDGIYAVYALLNGELTARFAAKAALVAGMAVLVFAYYRDELND</sequence>
<evidence type="ECO:0000313" key="3">
    <source>
        <dbReference type="EMBL" id="SFH70743.1"/>
    </source>
</evidence>
<feature type="transmembrane region" description="Helical" evidence="1">
    <location>
        <begin position="149"/>
        <end position="174"/>
    </location>
</feature>
<evidence type="ECO:0000313" key="4">
    <source>
        <dbReference type="Proteomes" id="UP000183635"/>
    </source>
</evidence>
<dbReference type="OrthoDB" id="529444at2"/>
<keyword evidence="4" id="KW-1185">Reference proteome</keyword>
<dbReference type="InterPro" id="IPR043728">
    <property type="entry name" value="DUF5671"/>
</dbReference>
<dbReference type="Proteomes" id="UP000183635">
    <property type="component" value="Unassembled WGS sequence"/>
</dbReference>
<keyword evidence="1" id="KW-0472">Membrane</keyword>
<dbReference type="STRING" id="34004.SAMN04488021_1296"/>
<feature type="domain" description="DUF5671" evidence="2">
    <location>
        <begin position="66"/>
        <end position="200"/>
    </location>
</feature>
<keyword evidence="1" id="KW-1133">Transmembrane helix</keyword>
<dbReference type="AlphaFoldDB" id="A0A1I3C8K5"/>
<feature type="transmembrane region" description="Helical" evidence="1">
    <location>
        <begin position="180"/>
        <end position="200"/>
    </location>
</feature>
<accession>A0A1I3C8K5</accession>
<proteinExistence type="predicted"/>
<dbReference type="EMBL" id="FOPU01000029">
    <property type="protein sequence ID" value="SFH70743.1"/>
    <property type="molecule type" value="Genomic_DNA"/>
</dbReference>
<organism evidence="3 4">
    <name type="scientific">Paracoccus aminovorans</name>
    <dbReference type="NCBI Taxonomy" id="34004"/>
    <lineage>
        <taxon>Bacteria</taxon>
        <taxon>Pseudomonadati</taxon>
        <taxon>Pseudomonadota</taxon>
        <taxon>Alphaproteobacteria</taxon>
        <taxon>Rhodobacterales</taxon>
        <taxon>Paracoccaceae</taxon>
        <taxon>Paracoccus</taxon>
    </lineage>
</organism>
<evidence type="ECO:0000256" key="1">
    <source>
        <dbReference type="SAM" id="Phobius"/>
    </source>
</evidence>
<keyword evidence="1" id="KW-0812">Transmembrane</keyword>
<dbReference type="RefSeq" id="WP_074969260.1">
    <property type="nucleotide sequence ID" value="NZ_CBCRYP010000030.1"/>
</dbReference>
<feature type="transmembrane region" description="Helical" evidence="1">
    <location>
        <begin position="110"/>
        <end position="128"/>
    </location>
</feature>
<dbReference type="Pfam" id="PF18920">
    <property type="entry name" value="DUF5671"/>
    <property type="match status" value="1"/>
</dbReference>
<feature type="transmembrane region" description="Helical" evidence="1">
    <location>
        <begin position="66"/>
        <end position="90"/>
    </location>
</feature>
<name>A0A1I3C8K5_9RHOB</name>
<gene>
    <name evidence="3" type="ORF">SAMN04488021_1296</name>
</gene>
<evidence type="ECO:0000259" key="2">
    <source>
        <dbReference type="Pfam" id="PF18920"/>
    </source>
</evidence>